<keyword evidence="2" id="KW-1185">Reference proteome</keyword>
<reference evidence="2" key="1">
    <citation type="submission" date="2007-10" db="EMBL/GenBank/DDBJ databases">
        <title>Complete sequence of chromosome of Desulforudis audaxviator MP104C.</title>
        <authorList>
            <person name="Copeland A."/>
            <person name="Lucas S."/>
            <person name="Lapidus A."/>
            <person name="Barry K."/>
            <person name="Glavina del Rio T."/>
            <person name="Dalin E."/>
            <person name="Tice H."/>
            <person name="Bruce D."/>
            <person name="Pitluck S."/>
            <person name="Lowry S.R."/>
            <person name="Larimer F."/>
            <person name="Land M.L."/>
            <person name="Hauser L."/>
            <person name="Kyrpides N."/>
            <person name="Ivanova N.N."/>
            <person name="Richardson P."/>
        </authorList>
    </citation>
    <scope>NUCLEOTIDE SEQUENCE [LARGE SCALE GENOMIC DNA]</scope>
    <source>
        <strain evidence="2">MP104C</strain>
    </source>
</reference>
<name>B1I4T7_DESAP</name>
<dbReference type="Proteomes" id="UP000008544">
    <property type="component" value="Chromosome"/>
</dbReference>
<evidence type="ECO:0000313" key="2">
    <source>
        <dbReference type="Proteomes" id="UP000008544"/>
    </source>
</evidence>
<proteinExistence type="predicted"/>
<gene>
    <name evidence="1" type="ordered locus">Daud_1500</name>
</gene>
<organism evidence="1 2">
    <name type="scientific">Desulforudis audaxviator (strain MP104C)</name>
    <dbReference type="NCBI Taxonomy" id="477974"/>
    <lineage>
        <taxon>Bacteria</taxon>
        <taxon>Bacillati</taxon>
        <taxon>Bacillota</taxon>
        <taxon>Clostridia</taxon>
        <taxon>Thermoanaerobacterales</taxon>
        <taxon>Candidatus Desulforudaceae</taxon>
        <taxon>Candidatus Desulforudis</taxon>
    </lineage>
</organism>
<evidence type="ECO:0000313" key="1">
    <source>
        <dbReference type="EMBL" id="ACA60006.1"/>
    </source>
</evidence>
<reference evidence="1 2" key="2">
    <citation type="journal article" date="2008" name="Science">
        <title>Environmental genomics reveals a single-species ecosystem deep within Earth.</title>
        <authorList>
            <person name="Chivian D."/>
            <person name="Brodie E.L."/>
            <person name="Alm E.J."/>
            <person name="Culley D.E."/>
            <person name="Dehal P.S."/>
            <person name="Desantis T.Z."/>
            <person name="Gihring T.M."/>
            <person name="Lapidus A."/>
            <person name="Lin L.H."/>
            <person name="Lowry S.R."/>
            <person name="Moser D.P."/>
            <person name="Richardson P.M."/>
            <person name="Southam G."/>
            <person name="Wanger G."/>
            <person name="Pratt L.M."/>
            <person name="Andersen G.L."/>
            <person name="Hazen T.C."/>
            <person name="Brockman F.J."/>
            <person name="Arkin A.P."/>
            <person name="Onstott T.C."/>
        </authorList>
    </citation>
    <scope>NUCLEOTIDE SEQUENCE [LARGE SCALE GENOMIC DNA]</scope>
    <source>
        <strain evidence="1 2">MP104C</strain>
    </source>
</reference>
<dbReference type="HOGENOM" id="CLU_2537055_0_0_9"/>
<dbReference type="KEGG" id="dau:Daud_1500"/>
<dbReference type="AlphaFoldDB" id="B1I4T7"/>
<sequence>MYRSDGRTRLSSLTAVPFGKNSGQPLFLSSGHQEAMARLQLMVKNRLNISGLKPRDLYSEMLHHLDETPFLSLVRAKFSRHWR</sequence>
<protein>
    <submittedName>
        <fullName evidence="1">Uncharacterized protein</fullName>
    </submittedName>
</protein>
<dbReference type="EMBL" id="CP000860">
    <property type="protein sequence ID" value="ACA60006.1"/>
    <property type="molecule type" value="Genomic_DNA"/>
</dbReference>
<accession>B1I4T7</accession>